<sequence>MSVCQQKDISALSLQPASQRSLDGRGRMWQERCFYLDSDITGSPQLPRWLGCAGSTLNALYFESSRKVHTGVFMLYPWLRVPTPNKYLPKGKQCRLITREQSF</sequence>
<protein>
    <submittedName>
        <fullName evidence="1">Uncharacterized protein</fullName>
    </submittedName>
</protein>
<comment type="caution">
    <text evidence="1">The sequence shown here is derived from an EMBL/GenBank/DDBJ whole genome shotgun (WGS) entry which is preliminary data.</text>
</comment>
<dbReference type="Proteomes" id="UP001434883">
    <property type="component" value="Unassembled WGS sequence"/>
</dbReference>
<reference evidence="1 2" key="1">
    <citation type="submission" date="2021-06" db="EMBL/GenBank/DDBJ databases">
        <authorList>
            <person name="Palmer J.M."/>
        </authorList>
    </citation>
    <scope>NUCLEOTIDE SEQUENCE [LARGE SCALE GENOMIC DNA]</scope>
    <source>
        <strain evidence="1 2">XC_2019</strain>
        <tissue evidence="1">Muscle</tissue>
    </source>
</reference>
<gene>
    <name evidence="1" type="ORF">XENOCAPTIV_021129</name>
</gene>
<dbReference type="EMBL" id="JAHRIN010046608">
    <property type="protein sequence ID" value="MEQ2207925.1"/>
    <property type="molecule type" value="Genomic_DNA"/>
</dbReference>
<name>A0ABV0RIC7_9TELE</name>
<organism evidence="1 2">
    <name type="scientific">Xenoophorus captivus</name>
    <dbReference type="NCBI Taxonomy" id="1517983"/>
    <lineage>
        <taxon>Eukaryota</taxon>
        <taxon>Metazoa</taxon>
        <taxon>Chordata</taxon>
        <taxon>Craniata</taxon>
        <taxon>Vertebrata</taxon>
        <taxon>Euteleostomi</taxon>
        <taxon>Actinopterygii</taxon>
        <taxon>Neopterygii</taxon>
        <taxon>Teleostei</taxon>
        <taxon>Neoteleostei</taxon>
        <taxon>Acanthomorphata</taxon>
        <taxon>Ovalentaria</taxon>
        <taxon>Atherinomorphae</taxon>
        <taxon>Cyprinodontiformes</taxon>
        <taxon>Goodeidae</taxon>
        <taxon>Xenoophorus</taxon>
    </lineage>
</organism>
<evidence type="ECO:0000313" key="2">
    <source>
        <dbReference type="Proteomes" id="UP001434883"/>
    </source>
</evidence>
<evidence type="ECO:0000313" key="1">
    <source>
        <dbReference type="EMBL" id="MEQ2207925.1"/>
    </source>
</evidence>
<accession>A0ABV0RIC7</accession>
<keyword evidence="2" id="KW-1185">Reference proteome</keyword>
<proteinExistence type="predicted"/>